<dbReference type="EMBL" id="CP001654">
    <property type="protein sequence ID" value="ACS86551.1"/>
    <property type="molecule type" value="Genomic_DNA"/>
</dbReference>
<keyword evidence="2" id="KW-1133">Transmembrane helix</keyword>
<keyword evidence="2" id="KW-0472">Membrane</keyword>
<name>C6CAQ3_MUSP7</name>
<keyword evidence="1" id="KW-0479">Metal-binding</keyword>
<dbReference type="Proteomes" id="UP000002734">
    <property type="component" value="Chromosome"/>
</dbReference>
<feature type="transmembrane region" description="Helical" evidence="2">
    <location>
        <begin position="49"/>
        <end position="67"/>
    </location>
</feature>
<sequence length="224" mass="25886">MGDTMADEITMLTPEAASSRRVFFDLDGTLHRQDLFGAFLRFLLRRLPLNLLLLAPLLPVVGLGMWVCGHTRRWPVSLLLWGITFGRSEARLLRLEQQFIEHFRRRITPFPLVRQRLMSCLAEQNTQVWVITGSPQHLVEAVYCDVPFMPEVHLIGSQITRRCGGWVLTLRCLGREKVVQLEHRLGKPLRFESGYSDSRHDNPLMACCRQRWRVTASGQLRPWG</sequence>
<dbReference type="STRING" id="579405.Dd703_2774"/>
<dbReference type="SUPFAM" id="SSF56784">
    <property type="entry name" value="HAD-like"/>
    <property type="match status" value="1"/>
</dbReference>
<gene>
    <name evidence="3" type="ordered locus">Dd703_2774</name>
</gene>
<evidence type="ECO:0000256" key="2">
    <source>
        <dbReference type="SAM" id="Phobius"/>
    </source>
</evidence>
<dbReference type="NCBIfam" id="TIGR01545">
    <property type="entry name" value="YfhB_g-proteo"/>
    <property type="match status" value="1"/>
</dbReference>
<evidence type="ECO:0000313" key="4">
    <source>
        <dbReference type="Proteomes" id="UP000002734"/>
    </source>
</evidence>
<dbReference type="Gene3D" id="1.20.1440.100">
    <property type="entry name" value="SG protein - dephosphorylation function"/>
    <property type="match status" value="1"/>
</dbReference>
<dbReference type="InterPro" id="IPR036412">
    <property type="entry name" value="HAD-like_sf"/>
</dbReference>
<dbReference type="KEGG" id="dda:Dd703_2774"/>
<dbReference type="Pfam" id="PF12710">
    <property type="entry name" value="HAD"/>
    <property type="match status" value="1"/>
</dbReference>
<dbReference type="AlphaFoldDB" id="C6CAQ3"/>
<dbReference type="GO" id="GO:0016787">
    <property type="term" value="F:hydrolase activity"/>
    <property type="evidence" value="ECO:0007669"/>
    <property type="project" value="UniProtKB-KW"/>
</dbReference>
<keyword evidence="2" id="KW-0812">Transmembrane</keyword>
<dbReference type="HOGENOM" id="CLU_112917_0_0_6"/>
<proteinExistence type="predicted"/>
<keyword evidence="3" id="KW-0378">Hydrolase</keyword>
<reference evidence="3" key="1">
    <citation type="submission" date="2009-06" db="EMBL/GenBank/DDBJ databases">
        <title>Complete sequence of Dickeya dadantii Ech703.</title>
        <authorList>
            <consortium name="US DOE Joint Genome Institute"/>
            <person name="Lucas S."/>
            <person name="Copeland A."/>
            <person name="Lapidus A."/>
            <person name="Glavina del Rio T."/>
            <person name="Dalin E."/>
            <person name="Tice H."/>
            <person name="Bruce D."/>
            <person name="Goodwin L."/>
            <person name="Pitluck S."/>
            <person name="Chertkov O."/>
            <person name="Brettin T."/>
            <person name="Detter J.C."/>
            <person name="Han C."/>
            <person name="Larimer F."/>
            <person name="Land M."/>
            <person name="Hauser L."/>
            <person name="Kyrpides N."/>
            <person name="Mikhailova N."/>
            <person name="Balakrishnan V."/>
            <person name="Glasner J."/>
            <person name="Perna N.T."/>
        </authorList>
    </citation>
    <scope>NUCLEOTIDE SEQUENCE [LARGE SCALE GENOMIC DNA]</scope>
    <source>
        <strain evidence="3">Ech703</strain>
    </source>
</reference>
<organism evidence="3 4">
    <name type="scientific">Musicola paradisiaca (strain Ech703)</name>
    <name type="common">Dickeya paradisiaca</name>
    <name type="synonym">Dickeya dadantii</name>
    <dbReference type="NCBI Taxonomy" id="579405"/>
    <lineage>
        <taxon>Bacteria</taxon>
        <taxon>Pseudomonadati</taxon>
        <taxon>Pseudomonadota</taxon>
        <taxon>Gammaproteobacteria</taxon>
        <taxon>Enterobacterales</taxon>
        <taxon>Pectobacteriaceae</taxon>
        <taxon>Musicola</taxon>
    </lineage>
</organism>
<dbReference type="InterPro" id="IPR006435">
    <property type="entry name" value="HAD-SF_hydro_IF_YfhB"/>
</dbReference>
<dbReference type="Gene3D" id="3.40.50.1000">
    <property type="entry name" value="HAD superfamily/HAD-like"/>
    <property type="match status" value="1"/>
</dbReference>
<keyword evidence="4" id="KW-1185">Reference proteome</keyword>
<evidence type="ECO:0000313" key="3">
    <source>
        <dbReference type="EMBL" id="ACS86551.1"/>
    </source>
</evidence>
<evidence type="ECO:0000256" key="1">
    <source>
        <dbReference type="ARBA" id="ARBA00022723"/>
    </source>
</evidence>
<dbReference type="eggNOG" id="COG0560">
    <property type="taxonomic scope" value="Bacteria"/>
</dbReference>
<accession>C6CAQ3</accession>
<dbReference type="InterPro" id="IPR023214">
    <property type="entry name" value="HAD_sf"/>
</dbReference>
<dbReference type="GO" id="GO:0046872">
    <property type="term" value="F:metal ion binding"/>
    <property type="evidence" value="ECO:0007669"/>
    <property type="project" value="UniProtKB-KW"/>
</dbReference>
<protein>
    <submittedName>
        <fullName evidence="3">HAD superfamily (Subfamily IF) hydrolase, YfhB</fullName>
    </submittedName>
</protein>